<dbReference type="GeneID" id="27983121"/>
<keyword evidence="1 6" id="KW-0436">Ligase</keyword>
<comment type="catalytic activity">
    <reaction evidence="5 6">
        <text>cytidine(34) in tRNA(Ile2) + L-lysine + ATP = lysidine(34) in tRNA(Ile2) + AMP + diphosphate + H(+)</text>
        <dbReference type="Rhea" id="RHEA:43744"/>
        <dbReference type="Rhea" id="RHEA-COMP:10625"/>
        <dbReference type="Rhea" id="RHEA-COMP:10670"/>
        <dbReference type="ChEBI" id="CHEBI:15378"/>
        <dbReference type="ChEBI" id="CHEBI:30616"/>
        <dbReference type="ChEBI" id="CHEBI:32551"/>
        <dbReference type="ChEBI" id="CHEBI:33019"/>
        <dbReference type="ChEBI" id="CHEBI:82748"/>
        <dbReference type="ChEBI" id="CHEBI:83665"/>
        <dbReference type="ChEBI" id="CHEBI:456215"/>
        <dbReference type="EC" id="6.3.4.19"/>
    </reaction>
</comment>
<dbReference type="AlphaFoldDB" id="A0A173FZV9"/>
<dbReference type="PANTHER" id="PTHR43033:SF1">
    <property type="entry name" value="TRNA(ILE)-LYSIDINE SYNTHASE-RELATED"/>
    <property type="match status" value="1"/>
</dbReference>
<dbReference type="InterPro" id="IPR012094">
    <property type="entry name" value="tRNA_Ile_lys_synt"/>
</dbReference>
<reference evidence="8" key="2">
    <citation type="submission" date="2016-06" db="EMBL/GenBank/DDBJ databases">
        <title>Genomic and phylogenetic analysis of Gastroclonium compressum supports its reinstatement to Coeloseira (Champiaceae, Rhodophyta).</title>
        <authorList>
            <person name="Kilpatrick Z."/>
            <person name="Hughey J.R."/>
        </authorList>
    </citation>
    <scope>NUCLEOTIDE SEQUENCE</scope>
</reference>
<dbReference type="PANTHER" id="PTHR43033">
    <property type="entry name" value="TRNA(ILE)-LYSIDINE SYNTHASE-RELATED"/>
    <property type="match status" value="1"/>
</dbReference>
<feature type="domain" description="tRNA(Ile)-lysidine/2-thiocytidine synthase N-terminal" evidence="7">
    <location>
        <begin position="24"/>
        <end position="203"/>
    </location>
</feature>
<proteinExistence type="inferred from homology"/>
<dbReference type="GO" id="GO:0032267">
    <property type="term" value="F:tRNA(Ile)-lysidine synthase activity"/>
    <property type="evidence" value="ECO:0007669"/>
    <property type="project" value="UniProtKB-EC"/>
</dbReference>
<evidence type="ECO:0000313" key="8">
    <source>
        <dbReference type="EMBL" id="ANH09563.1"/>
    </source>
</evidence>
<dbReference type="InterPro" id="IPR011063">
    <property type="entry name" value="TilS/TtcA_N"/>
</dbReference>
<dbReference type="GO" id="GO:0006400">
    <property type="term" value="P:tRNA modification"/>
    <property type="evidence" value="ECO:0007669"/>
    <property type="project" value="UniProtKB-UniRule"/>
</dbReference>
<comment type="similarity">
    <text evidence="6">Belongs to the tRNA(Ile)-lysidine synthase family.</text>
</comment>
<dbReference type="Gene3D" id="3.40.50.620">
    <property type="entry name" value="HUPs"/>
    <property type="match status" value="1"/>
</dbReference>
<dbReference type="NCBIfam" id="TIGR02432">
    <property type="entry name" value="lysidine_TilS_N"/>
    <property type="match status" value="1"/>
</dbReference>
<evidence type="ECO:0000259" key="7">
    <source>
        <dbReference type="Pfam" id="PF01171"/>
    </source>
</evidence>
<keyword evidence="2 6" id="KW-0819">tRNA processing</keyword>
<comment type="function">
    <text evidence="6">Ligates lysine onto the cytidine present at position 34 of the AUA codon-specific tRNA(Ile) that contains the anticodon CAU, in an ATP-dependent manner. Cytidine is converted to lysidine, thus changing the amino acid specificity of the tRNA from methionine to isoleucine.</text>
</comment>
<dbReference type="Pfam" id="PF01171">
    <property type="entry name" value="ATP_bind_3"/>
    <property type="match status" value="1"/>
</dbReference>
<protein>
    <recommendedName>
        <fullName evidence="6">tRNA(Ile)-lysidine synthase</fullName>
        <ecNumber evidence="6">6.3.4.19</ecNumber>
    </recommendedName>
    <alternativeName>
        <fullName evidence="6">tRNA(Ile)-2-lysyl-cytidine synthase</fullName>
    </alternativeName>
    <alternativeName>
        <fullName evidence="6">tRNA(Ile)-lysidine synthetase</fullName>
    </alternativeName>
</protein>
<dbReference type="SUPFAM" id="SSF82829">
    <property type="entry name" value="MesJ substrate recognition domain-like"/>
    <property type="match status" value="1"/>
</dbReference>
<dbReference type="SUPFAM" id="SSF52402">
    <property type="entry name" value="Adenine nucleotide alpha hydrolases-like"/>
    <property type="match status" value="1"/>
</dbReference>
<keyword evidence="3 6" id="KW-0547">Nucleotide-binding</keyword>
<sequence length="325" mass="39358">MHQYTHIHYIFNTIMQQYAESYSVLIAISGGQDSICLIKLLNDFINKNNIKLKIEYIYIDHQWRIDSKKNIKHLTNYLTITKDRLSIYQAKLLTNSEMRARYVRYQIIIEHAKKYHFTTIITGHTKNDNIETFLQKLIRGTTIDGATSLSIKREISNNLALIRPLLMITRTELYWFTRKFFLPAWSDNTNYNYNVQRNRLRHELLPYIQKYYQMNLVHQMDGFLNNTRIDNDYIKQNTIKLYLFIRHRSYIAINYKLFKQQHQTIQQRIIQLLLYHNFQKTLNFNLTLKIINILGKTHESTNNFYIQIPYQNLLVNIYYEWLYIS</sequence>
<evidence type="ECO:0000256" key="5">
    <source>
        <dbReference type="ARBA" id="ARBA00048539"/>
    </source>
</evidence>
<evidence type="ECO:0000256" key="1">
    <source>
        <dbReference type="ARBA" id="ARBA00022598"/>
    </source>
</evidence>
<evidence type="ECO:0000256" key="4">
    <source>
        <dbReference type="ARBA" id="ARBA00022840"/>
    </source>
</evidence>
<evidence type="ECO:0000256" key="6">
    <source>
        <dbReference type="HAMAP-Rule" id="MF_01161"/>
    </source>
</evidence>
<dbReference type="InterPro" id="IPR012795">
    <property type="entry name" value="tRNA_Ile_lys_synt_N"/>
</dbReference>
<geneLocation type="plastid" evidence="8"/>
<keyword evidence="8" id="KW-0934">Plastid</keyword>
<dbReference type="GO" id="GO:0005524">
    <property type="term" value="F:ATP binding"/>
    <property type="evidence" value="ECO:0007669"/>
    <property type="project" value="UniProtKB-UniRule"/>
</dbReference>
<dbReference type="InterPro" id="IPR014729">
    <property type="entry name" value="Rossmann-like_a/b/a_fold"/>
</dbReference>
<dbReference type="HAMAP" id="MF_01161">
    <property type="entry name" value="tRNA_Ile_lys_synt"/>
    <property type="match status" value="1"/>
</dbReference>
<dbReference type="RefSeq" id="YP_009257480.1">
    <property type="nucleotide sequence ID" value="NC_030338.1"/>
</dbReference>
<dbReference type="EC" id="6.3.4.19" evidence="6"/>
<dbReference type="CDD" id="cd01992">
    <property type="entry name" value="TilS_N"/>
    <property type="match status" value="1"/>
</dbReference>
<evidence type="ECO:0000256" key="3">
    <source>
        <dbReference type="ARBA" id="ARBA00022741"/>
    </source>
</evidence>
<keyword evidence="4 6" id="KW-0067">ATP-binding</keyword>
<organism evidence="8">
    <name type="scientific">Gastroclonium compressum</name>
    <name type="common">Red alga</name>
    <name type="synonym">Coeloseira compressa</name>
    <dbReference type="NCBI Taxonomy" id="1852973"/>
    <lineage>
        <taxon>Eukaryota</taxon>
        <taxon>Rhodophyta</taxon>
        <taxon>Florideophyceae</taxon>
        <taxon>Rhodymeniophycidae</taxon>
        <taxon>Rhodymeniales</taxon>
        <taxon>Champiaceae</taxon>
        <taxon>Coeloseira</taxon>
    </lineage>
</organism>
<reference evidence="8" key="1">
    <citation type="submission" date="2015-11" db="EMBL/GenBank/DDBJ databases">
        <authorList>
            <person name="Zhang Y."/>
            <person name="Guo Z."/>
        </authorList>
    </citation>
    <scope>NUCLEOTIDE SEQUENCE</scope>
</reference>
<comment type="domain">
    <text evidence="6">The N-terminal region contains the highly conserved SGGXDS motif, predicted to be a P-loop motif involved in ATP binding.</text>
</comment>
<accession>A0A173FZV9</accession>
<gene>
    <name evidence="8" type="primary">orf327</name>
    <name evidence="6" type="synonym">tilS</name>
</gene>
<evidence type="ECO:0000256" key="2">
    <source>
        <dbReference type="ARBA" id="ARBA00022694"/>
    </source>
</evidence>
<feature type="binding site" evidence="6">
    <location>
        <begin position="29"/>
        <end position="34"/>
    </location>
    <ligand>
        <name>ATP</name>
        <dbReference type="ChEBI" id="CHEBI:30616"/>
    </ligand>
</feature>
<dbReference type="EMBL" id="KU053957">
    <property type="protein sequence ID" value="ANH09563.1"/>
    <property type="molecule type" value="Genomic_DNA"/>
</dbReference>
<name>A0A173FZV9_GASCM</name>